<accession>A0AA37WGA5</accession>
<dbReference type="Pfam" id="PF11918">
    <property type="entry name" value="Peptidase_S41_N"/>
    <property type="match status" value="1"/>
</dbReference>
<feature type="coiled-coil region" evidence="2">
    <location>
        <begin position="304"/>
        <end position="331"/>
    </location>
</feature>
<dbReference type="PANTHER" id="PTHR11261:SF3">
    <property type="entry name" value="RETINOL-BINDING PROTEIN 3"/>
    <property type="match status" value="1"/>
</dbReference>
<reference evidence="4" key="2">
    <citation type="submission" date="2023-01" db="EMBL/GenBank/DDBJ databases">
        <title>Draft genome sequence of Portibacter lacus strain NBRC 108769.</title>
        <authorList>
            <person name="Sun Q."/>
            <person name="Mori K."/>
        </authorList>
    </citation>
    <scope>NUCLEOTIDE SEQUENCE</scope>
    <source>
        <strain evidence="4">NBRC 108769</strain>
    </source>
</reference>
<dbReference type="InterPro" id="IPR019734">
    <property type="entry name" value="TPR_rpt"/>
</dbReference>
<proteinExistence type="predicted"/>
<feature type="repeat" description="TPR" evidence="1">
    <location>
        <begin position="410"/>
        <end position="443"/>
    </location>
</feature>
<organism evidence="4 5">
    <name type="scientific">Portibacter lacus</name>
    <dbReference type="NCBI Taxonomy" id="1099794"/>
    <lineage>
        <taxon>Bacteria</taxon>
        <taxon>Pseudomonadati</taxon>
        <taxon>Bacteroidota</taxon>
        <taxon>Saprospiria</taxon>
        <taxon>Saprospirales</taxon>
        <taxon>Haliscomenobacteraceae</taxon>
        <taxon>Portibacter</taxon>
    </lineage>
</organism>
<evidence type="ECO:0000256" key="1">
    <source>
        <dbReference type="PROSITE-ProRule" id="PRU00339"/>
    </source>
</evidence>
<gene>
    <name evidence="4" type="ORF">GCM10007940_24050</name>
</gene>
<evidence type="ECO:0000259" key="3">
    <source>
        <dbReference type="SMART" id="SM00245"/>
    </source>
</evidence>
<protein>
    <recommendedName>
        <fullName evidence="3">Tail specific protease domain-containing protein</fullName>
    </recommendedName>
</protein>
<dbReference type="Gene3D" id="1.25.40.10">
    <property type="entry name" value="Tetratricopeptide repeat domain"/>
    <property type="match status" value="1"/>
</dbReference>
<dbReference type="GO" id="GO:0006508">
    <property type="term" value="P:proteolysis"/>
    <property type="evidence" value="ECO:0007669"/>
    <property type="project" value="InterPro"/>
</dbReference>
<keyword evidence="5" id="KW-1185">Reference proteome</keyword>
<feature type="domain" description="Tail specific protease" evidence="3">
    <location>
        <begin position="115"/>
        <end position="310"/>
    </location>
</feature>
<dbReference type="GO" id="GO:0008236">
    <property type="term" value="F:serine-type peptidase activity"/>
    <property type="evidence" value="ECO:0007669"/>
    <property type="project" value="InterPro"/>
</dbReference>
<dbReference type="Proteomes" id="UP001156666">
    <property type="component" value="Unassembled WGS sequence"/>
</dbReference>
<sequence length="465" mass="53254">MKLIIKILLVISILVLHIESYNSQTNTLNKAYKEAAIDRLNELMNDYYVFPEVAKKTATFLTNQFEEGHFDKFNDLDSFADALTESVQKINKDKHMRIRKNRPYIAQENSPERMIEERVELLNRSRMGNLGIRTVEILDGNIGYLDLRGFAGLERGKSKVDSYMKLMAETDAVIIDLSKNGGGSPEMVQYLCSYFFDKHIHLNSLYYREGDVTREYWTLDKVGGKKMPEVPLFVITSERTFSAAEEFSYNMQTQKRATLIGQTSGGGANPGGTQLINDDLGVFIPTGRAINPITKTNWEGVGVIPEIKSEIENAKEKAHELAKIAAEKYRNESNKKMTETLKHLYGMLDEYTPEKSHKLILTTLEKCVENRYLEEYNINSLGYMYLMEFEKTDVAEVLFLANTKLFPESPNAYDSYGEVLLIKGDLDTSLLSYQQAVDLASKQEDRDLEFYQKNLDKVKKEINKR</sequence>
<name>A0AA37WGA5_9BACT</name>
<dbReference type="EMBL" id="BSOH01000014">
    <property type="protein sequence ID" value="GLR17790.1"/>
    <property type="molecule type" value="Genomic_DNA"/>
</dbReference>
<dbReference type="RefSeq" id="WP_235291472.1">
    <property type="nucleotide sequence ID" value="NZ_BSOH01000014.1"/>
</dbReference>
<dbReference type="Gene3D" id="3.90.226.10">
    <property type="entry name" value="2-enoyl-CoA Hydratase, Chain A, domain 1"/>
    <property type="match status" value="1"/>
</dbReference>
<dbReference type="Gene3D" id="3.30.750.44">
    <property type="match status" value="1"/>
</dbReference>
<dbReference type="InterPro" id="IPR011990">
    <property type="entry name" value="TPR-like_helical_dom_sf"/>
</dbReference>
<dbReference type="CDD" id="cd07563">
    <property type="entry name" value="Peptidase_S41_IRBP"/>
    <property type="match status" value="1"/>
</dbReference>
<dbReference type="PROSITE" id="PS50005">
    <property type="entry name" value="TPR"/>
    <property type="match status" value="1"/>
</dbReference>
<dbReference type="PANTHER" id="PTHR11261">
    <property type="entry name" value="INTERPHOTORECEPTOR RETINOID-BINDING PROTEIN"/>
    <property type="match status" value="1"/>
</dbReference>
<dbReference type="SMART" id="SM00245">
    <property type="entry name" value="TSPc"/>
    <property type="match status" value="1"/>
</dbReference>
<dbReference type="Pfam" id="PF03572">
    <property type="entry name" value="Peptidase_S41"/>
    <property type="match status" value="1"/>
</dbReference>
<evidence type="ECO:0000256" key="2">
    <source>
        <dbReference type="SAM" id="Coils"/>
    </source>
</evidence>
<keyword evidence="2" id="KW-0175">Coiled coil</keyword>
<evidence type="ECO:0000313" key="5">
    <source>
        <dbReference type="Proteomes" id="UP001156666"/>
    </source>
</evidence>
<dbReference type="SUPFAM" id="SSF52096">
    <property type="entry name" value="ClpP/crotonase"/>
    <property type="match status" value="1"/>
</dbReference>
<keyword evidence="1" id="KW-0802">TPR repeat</keyword>
<dbReference type="AlphaFoldDB" id="A0AA37WGA5"/>
<comment type="caution">
    <text evidence="4">The sequence shown here is derived from an EMBL/GenBank/DDBJ whole genome shotgun (WGS) entry which is preliminary data.</text>
</comment>
<reference evidence="4" key="1">
    <citation type="journal article" date="2014" name="Int. J. Syst. Evol. Microbiol.">
        <title>Complete genome sequence of Corynebacterium casei LMG S-19264T (=DSM 44701T), isolated from a smear-ripened cheese.</title>
        <authorList>
            <consortium name="US DOE Joint Genome Institute (JGI-PGF)"/>
            <person name="Walter F."/>
            <person name="Albersmeier A."/>
            <person name="Kalinowski J."/>
            <person name="Ruckert C."/>
        </authorList>
    </citation>
    <scope>NUCLEOTIDE SEQUENCE</scope>
    <source>
        <strain evidence="4">NBRC 108769</strain>
    </source>
</reference>
<evidence type="ECO:0000313" key="4">
    <source>
        <dbReference type="EMBL" id="GLR17790.1"/>
    </source>
</evidence>
<dbReference type="SUPFAM" id="SSF48452">
    <property type="entry name" value="TPR-like"/>
    <property type="match status" value="1"/>
</dbReference>
<dbReference type="InterPro" id="IPR005151">
    <property type="entry name" value="Tail-specific_protease"/>
</dbReference>
<dbReference type="InterPro" id="IPR029045">
    <property type="entry name" value="ClpP/crotonase-like_dom_sf"/>
</dbReference>